<dbReference type="AlphaFoldDB" id="A0A1S8AA25"/>
<reference evidence="2" key="1">
    <citation type="submission" date="2016-03" db="EMBL/GenBank/DDBJ databases">
        <title>Draft genome sequence of Rosellinia necatrix.</title>
        <authorList>
            <person name="Kanematsu S."/>
        </authorList>
    </citation>
    <scope>NUCLEOTIDE SEQUENCE [LARGE SCALE GENOMIC DNA]</scope>
    <source>
        <strain evidence="2">W97</strain>
    </source>
</reference>
<feature type="region of interest" description="Disordered" evidence="1">
    <location>
        <begin position="91"/>
        <end position="111"/>
    </location>
</feature>
<dbReference type="Proteomes" id="UP000054516">
    <property type="component" value="Unassembled WGS sequence"/>
</dbReference>
<evidence type="ECO:0000256" key="1">
    <source>
        <dbReference type="SAM" id="MobiDB-lite"/>
    </source>
</evidence>
<evidence type="ECO:0000313" key="3">
    <source>
        <dbReference type="Proteomes" id="UP000054516"/>
    </source>
</evidence>
<dbReference type="EMBL" id="DF977481">
    <property type="protein sequence ID" value="GAW26550.1"/>
    <property type="molecule type" value="Genomic_DNA"/>
</dbReference>
<organism evidence="2">
    <name type="scientific">Rosellinia necatrix</name>
    <name type="common">White root-rot fungus</name>
    <dbReference type="NCBI Taxonomy" id="77044"/>
    <lineage>
        <taxon>Eukaryota</taxon>
        <taxon>Fungi</taxon>
        <taxon>Dikarya</taxon>
        <taxon>Ascomycota</taxon>
        <taxon>Pezizomycotina</taxon>
        <taxon>Sordariomycetes</taxon>
        <taxon>Xylariomycetidae</taxon>
        <taxon>Xylariales</taxon>
        <taxon>Xylariaceae</taxon>
        <taxon>Rosellinia</taxon>
    </lineage>
</organism>
<gene>
    <name evidence="2" type="ORF">SAMD00023353_3601020</name>
</gene>
<proteinExistence type="predicted"/>
<feature type="region of interest" description="Disordered" evidence="1">
    <location>
        <begin position="28"/>
        <end position="79"/>
    </location>
</feature>
<evidence type="ECO:0000313" key="2">
    <source>
        <dbReference type="EMBL" id="GAW26550.1"/>
    </source>
</evidence>
<name>A0A1S8AA25_ROSNE</name>
<sequence length="111" mass="11603">MSVLEHSIPACMNSANLFPSPPLSPNANIHGRLCCSSPPPNGPSHKHDHTSTPLPHRPATGREKASSPRTRNGLLDSSIASPAVAAASIACASSRRLPTPPSDPRDSYQPP</sequence>
<protein>
    <submittedName>
        <fullName evidence="2">Uncharacterized protein</fullName>
    </submittedName>
</protein>
<keyword evidence="3" id="KW-1185">Reference proteome</keyword>
<accession>A0A1S8AA25</accession>